<keyword evidence="4 6" id="KW-1133">Transmembrane helix</keyword>
<keyword evidence="2" id="KW-1003">Cell membrane</keyword>
<evidence type="ECO:0000313" key="9">
    <source>
        <dbReference type="Proteomes" id="UP000198287"/>
    </source>
</evidence>
<protein>
    <submittedName>
        <fullName evidence="8">ABC transporter G family member 20</fullName>
    </submittedName>
</protein>
<keyword evidence="5 6" id="KW-0472">Membrane</keyword>
<dbReference type="GO" id="GO:0005886">
    <property type="term" value="C:plasma membrane"/>
    <property type="evidence" value="ECO:0007669"/>
    <property type="project" value="UniProtKB-SubCell"/>
</dbReference>
<sequence>MAGMLIASFCDEEISAVMLAIATFFPNMILSGIIWPIEGMPIIMQYLTYLLPCKLAAESIRSIISRGWGFSHTGVWPGFATTAAWIAFYLLLTLLIHKFRFSQL</sequence>
<organism evidence="8 9">
    <name type="scientific">Folsomia candida</name>
    <name type="common">Springtail</name>
    <dbReference type="NCBI Taxonomy" id="158441"/>
    <lineage>
        <taxon>Eukaryota</taxon>
        <taxon>Metazoa</taxon>
        <taxon>Ecdysozoa</taxon>
        <taxon>Arthropoda</taxon>
        <taxon>Hexapoda</taxon>
        <taxon>Collembola</taxon>
        <taxon>Entomobryomorpha</taxon>
        <taxon>Isotomoidea</taxon>
        <taxon>Isotomidae</taxon>
        <taxon>Proisotominae</taxon>
        <taxon>Folsomia</taxon>
    </lineage>
</organism>
<dbReference type="OrthoDB" id="10255969at2759"/>
<reference evidence="8 9" key="1">
    <citation type="submission" date="2015-12" db="EMBL/GenBank/DDBJ databases">
        <title>The genome of Folsomia candida.</title>
        <authorList>
            <person name="Faddeeva A."/>
            <person name="Derks M.F."/>
            <person name="Anvar Y."/>
            <person name="Smit S."/>
            <person name="Van Straalen N."/>
            <person name="Roelofs D."/>
        </authorList>
    </citation>
    <scope>NUCLEOTIDE SEQUENCE [LARGE SCALE GENOMIC DNA]</scope>
    <source>
        <strain evidence="8 9">VU population</strain>
        <tissue evidence="8">Whole body</tissue>
    </source>
</reference>
<dbReference type="InterPro" id="IPR051449">
    <property type="entry name" value="ABC-2_transporter_component"/>
</dbReference>
<dbReference type="STRING" id="158441.A0A226DTH6"/>
<dbReference type="PANTHER" id="PTHR30294:SF38">
    <property type="entry name" value="TRANSPORT PERMEASE PROTEIN"/>
    <property type="match status" value="1"/>
</dbReference>
<name>A0A226DTH6_FOLCA</name>
<keyword evidence="9" id="KW-1185">Reference proteome</keyword>
<dbReference type="Pfam" id="PF01061">
    <property type="entry name" value="ABC2_membrane"/>
    <property type="match status" value="1"/>
</dbReference>
<evidence type="ECO:0000256" key="3">
    <source>
        <dbReference type="ARBA" id="ARBA00022692"/>
    </source>
</evidence>
<evidence type="ECO:0000259" key="7">
    <source>
        <dbReference type="Pfam" id="PF01061"/>
    </source>
</evidence>
<keyword evidence="3 6" id="KW-0812">Transmembrane</keyword>
<evidence type="ECO:0000256" key="4">
    <source>
        <dbReference type="ARBA" id="ARBA00022989"/>
    </source>
</evidence>
<comment type="caution">
    <text evidence="8">The sequence shown here is derived from an EMBL/GenBank/DDBJ whole genome shotgun (WGS) entry which is preliminary data.</text>
</comment>
<gene>
    <name evidence="8" type="ORF">Fcan01_17263</name>
</gene>
<feature type="transmembrane region" description="Helical" evidence="6">
    <location>
        <begin position="76"/>
        <end position="96"/>
    </location>
</feature>
<evidence type="ECO:0000256" key="6">
    <source>
        <dbReference type="SAM" id="Phobius"/>
    </source>
</evidence>
<evidence type="ECO:0000256" key="1">
    <source>
        <dbReference type="ARBA" id="ARBA00004651"/>
    </source>
</evidence>
<dbReference type="OMA" id="MLIASFC"/>
<evidence type="ECO:0000256" key="2">
    <source>
        <dbReference type="ARBA" id="ARBA00022475"/>
    </source>
</evidence>
<dbReference type="AlphaFoldDB" id="A0A226DTH6"/>
<feature type="domain" description="ABC-2 type transporter transmembrane" evidence="7">
    <location>
        <begin position="2"/>
        <end position="63"/>
    </location>
</feature>
<evidence type="ECO:0000256" key="5">
    <source>
        <dbReference type="ARBA" id="ARBA00023136"/>
    </source>
</evidence>
<dbReference type="Proteomes" id="UP000198287">
    <property type="component" value="Unassembled WGS sequence"/>
</dbReference>
<accession>A0A226DTH6</accession>
<comment type="subcellular location">
    <subcellularLocation>
        <location evidence="1">Cell membrane</location>
        <topology evidence="1">Multi-pass membrane protein</topology>
    </subcellularLocation>
</comment>
<feature type="transmembrane region" description="Helical" evidence="6">
    <location>
        <begin position="14"/>
        <end position="34"/>
    </location>
</feature>
<dbReference type="PANTHER" id="PTHR30294">
    <property type="entry name" value="MEMBRANE COMPONENT OF ABC TRANSPORTER YHHJ-RELATED"/>
    <property type="match status" value="1"/>
</dbReference>
<proteinExistence type="predicted"/>
<dbReference type="GO" id="GO:0140359">
    <property type="term" value="F:ABC-type transporter activity"/>
    <property type="evidence" value="ECO:0007669"/>
    <property type="project" value="InterPro"/>
</dbReference>
<dbReference type="InterPro" id="IPR013525">
    <property type="entry name" value="ABC2_TM"/>
</dbReference>
<evidence type="ECO:0000313" key="8">
    <source>
        <dbReference type="EMBL" id="OXA48370.1"/>
    </source>
</evidence>
<dbReference type="EMBL" id="LNIX01000012">
    <property type="protein sequence ID" value="OXA48370.1"/>
    <property type="molecule type" value="Genomic_DNA"/>
</dbReference>